<name>A0ABR3EHS8_9AGAR</name>
<proteinExistence type="inferred from homology"/>
<dbReference type="Proteomes" id="UP001465976">
    <property type="component" value="Unassembled WGS sequence"/>
</dbReference>
<accession>A0ABR3EHS8</accession>
<reference evidence="8 9" key="1">
    <citation type="submission" date="2024-02" db="EMBL/GenBank/DDBJ databases">
        <title>A draft genome for the cacao thread blight pathogen Marasmius crinis-equi.</title>
        <authorList>
            <person name="Cohen S.P."/>
            <person name="Baruah I.K."/>
            <person name="Amoako-Attah I."/>
            <person name="Bukari Y."/>
            <person name="Meinhardt L.W."/>
            <person name="Bailey B.A."/>
        </authorList>
    </citation>
    <scope>NUCLEOTIDE SEQUENCE [LARGE SCALE GENOMIC DNA]</scope>
    <source>
        <strain evidence="8 9">GH-76</strain>
    </source>
</reference>
<keyword evidence="4" id="KW-0479">Metal-binding</keyword>
<evidence type="ECO:0000313" key="9">
    <source>
        <dbReference type="Proteomes" id="UP001465976"/>
    </source>
</evidence>
<keyword evidence="3" id="KW-0349">Heme</keyword>
<comment type="caution">
    <text evidence="8">The sequence shown here is derived from an EMBL/GenBank/DDBJ whole genome shotgun (WGS) entry which is preliminary data.</text>
</comment>
<dbReference type="InterPro" id="IPR050476">
    <property type="entry name" value="Insect_CytP450_Detox"/>
</dbReference>
<dbReference type="PANTHER" id="PTHR24292:SF102">
    <property type="entry name" value="CYTOCHROME P450 FAMILY-RELATED"/>
    <property type="match status" value="1"/>
</dbReference>
<dbReference type="Pfam" id="PF00067">
    <property type="entry name" value="p450"/>
    <property type="match status" value="1"/>
</dbReference>
<gene>
    <name evidence="8" type="ORF">V5O48_019653</name>
</gene>
<comment type="similarity">
    <text evidence="2">Belongs to the cytochrome P450 family.</text>
</comment>
<comment type="cofactor">
    <cofactor evidence="1">
        <name>heme</name>
        <dbReference type="ChEBI" id="CHEBI:30413"/>
    </cofactor>
</comment>
<dbReference type="Gene3D" id="1.10.630.10">
    <property type="entry name" value="Cytochrome P450"/>
    <property type="match status" value="1"/>
</dbReference>
<evidence type="ECO:0000256" key="3">
    <source>
        <dbReference type="ARBA" id="ARBA00022617"/>
    </source>
</evidence>
<feature type="non-terminal residue" evidence="8">
    <location>
        <position position="1"/>
    </location>
</feature>
<evidence type="ECO:0000256" key="5">
    <source>
        <dbReference type="ARBA" id="ARBA00023002"/>
    </source>
</evidence>
<keyword evidence="6" id="KW-0408">Iron</keyword>
<dbReference type="SUPFAM" id="SSF48264">
    <property type="entry name" value="Cytochrome P450"/>
    <property type="match status" value="1"/>
</dbReference>
<sequence>LYQEEQEKLYQHIMSVCPDRLPTYDDMPALTRSLAVIYETLRLLPAVIGIPKSSAEDTTFVLRNEHDQSRTVPIPKGTNIVIHTPGLHYD</sequence>
<keyword evidence="5" id="KW-0560">Oxidoreductase</keyword>
<evidence type="ECO:0000313" key="8">
    <source>
        <dbReference type="EMBL" id="KAL0562434.1"/>
    </source>
</evidence>
<keyword evidence="7" id="KW-0503">Monooxygenase</keyword>
<evidence type="ECO:0000256" key="6">
    <source>
        <dbReference type="ARBA" id="ARBA00023004"/>
    </source>
</evidence>
<feature type="non-terminal residue" evidence="8">
    <location>
        <position position="90"/>
    </location>
</feature>
<organism evidence="8 9">
    <name type="scientific">Marasmius crinis-equi</name>
    <dbReference type="NCBI Taxonomy" id="585013"/>
    <lineage>
        <taxon>Eukaryota</taxon>
        <taxon>Fungi</taxon>
        <taxon>Dikarya</taxon>
        <taxon>Basidiomycota</taxon>
        <taxon>Agaricomycotina</taxon>
        <taxon>Agaricomycetes</taxon>
        <taxon>Agaricomycetidae</taxon>
        <taxon>Agaricales</taxon>
        <taxon>Marasmiineae</taxon>
        <taxon>Marasmiaceae</taxon>
        <taxon>Marasmius</taxon>
    </lineage>
</organism>
<protein>
    <submittedName>
        <fullName evidence="8">Uncharacterized protein</fullName>
    </submittedName>
</protein>
<keyword evidence="9" id="KW-1185">Reference proteome</keyword>
<evidence type="ECO:0000256" key="1">
    <source>
        <dbReference type="ARBA" id="ARBA00001971"/>
    </source>
</evidence>
<evidence type="ECO:0000256" key="2">
    <source>
        <dbReference type="ARBA" id="ARBA00010617"/>
    </source>
</evidence>
<evidence type="ECO:0000256" key="7">
    <source>
        <dbReference type="ARBA" id="ARBA00023033"/>
    </source>
</evidence>
<dbReference type="EMBL" id="JBAHYK010005772">
    <property type="protein sequence ID" value="KAL0562434.1"/>
    <property type="molecule type" value="Genomic_DNA"/>
</dbReference>
<evidence type="ECO:0000256" key="4">
    <source>
        <dbReference type="ARBA" id="ARBA00022723"/>
    </source>
</evidence>
<dbReference type="InterPro" id="IPR001128">
    <property type="entry name" value="Cyt_P450"/>
</dbReference>
<dbReference type="InterPro" id="IPR036396">
    <property type="entry name" value="Cyt_P450_sf"/>
</dbReference>
<dbReference type="PANTHER" id="PTHR24292">
    <property type="entry name" value="CYTOCHROME P450"/>
    <property type="match status" value="1"/>
</dbReference>